<gene>
    <name evidence="1" type="ORF">FRZ06_09730</name>
</gene>
<evidence type="ECO:0000313" key="2">
    <source>
        <dbReference type="Proteomes" id="UP000594014"/>
    </source>
</evidence>
<organism evidence="1 2">
    <name type="scientific">Anoxybacterium hadale</name>
    <dbReference type="NCBI Taxonomy" id="3408580"/>
    <lineage>
        <taxon>Bacteria</taxon>
        <taxon>Bacillati</taxon>
        <taxon>Bacillota</taxon>
        <taxon>Clostridia</taxon>
        <taxon>Peptostreptococcales</taxon>
        <taxon>Anaerovoracaceae</taxon>
        <taxon>Anoxybacterium</taxon>
    </lineage>
</organism>
<evidence type="ECO:0000313" key="1">
    <source>
        <dbReference type="EMBL" id="QOX63610.1"/>
    </source>
</evidence>
<protein>
    <submittedName>
        <fullName evidence="1">Efflux RND transporter periplasmic adaptor subunit</fullName>
    </submittedName>
</protein>
<accession>A0ACD1AAY4</accession>
<keyword evidence="2" id="KW-1185">Reference proteome</keyword>
<reference evidence="1" key="1">
    <citation type="submission" date="2019-08" db="EMBL/GenBank/DDBJ databases">
        <title>Genome sequence of Clostridiales bacterium MT110.</title>
        <authorList>
            <person name="Cao J."/>
        </authorList>
    </citation>
    <scope>NUCLEOTIDE SEQUENCE</scope>
    <source>
        <strain evidence="1">MT110</strain>
    </source>
</reference>
<dbReference type="EMBL" id="CP042469">
    <property type="protein sequence ID" value="QOX63610.1"/>
    <property type="molecule type" value="Genomic_DNA"/>
</dbReference>
<proteinExistence type="predicted"/>
<sequence>MFRKRVNETDSAGETTNKVKKPRKAMSKKKKRRIIVGTIAILVIAAIVIVPKLMGGEPPALMVTTGSAEKMDLQQAVSIKGTIQGSEKADVATSLNSEILSILVEEGDIVHKDQVLAVLDSKDLEDDYQKAQTALNQSKFNYEAAKSLYEEGAISKEDFVKAENTYKSDQITVNSYNISDKVNIKSPIAGTVTRVNVNIGRYANDTENKEPMFVVEDLQNLEMNVRISEFDISKIKVGQKVEITSEVLGNQAVDGVVSRISPTGELKDQSSKEMVIPVEIDVNKGNTNLIAGVTAKATIEIETRSNVLTVPIDALLEDPNTGDNYVMVLDGTKLKKIAVELGLEGDFNVEIASGELSEGDKVVLNPTFDMTDGMDVTPAPEV</sequence>
<name>A0ACD1AAY4_9FIRM</name>
<dbReference type="Proteomes" id="UP000594014">
    <property type="component" value="Chromosome"/>
</dbReference>